<dbReference type="EMBL" id="JAUZVZ010000012">
    <property type="protein sequence ID" value="MDP4536519.1"/>
    <property type="molecule type" value="Genomic_DNA"/>
</dbReference>
<keyword evidence="2" id="KW-1185">Reference proteome</keyword>
<dbReference type="RefSeq" id="WP_305893782.1">
    <property type="nucleotide sequence ID" value="NZ_JAUZVZ010000012.1"/>
</dbReference>
<dbReference type="InterPro" id="IPR036440">
    <property type="entry name" value="Peptidase_C15-like_sf"/>
</dbReference>
<evidence type="ECO:0008006" key="3">
    <source>
        <dbReference type="Google" id="ProtNLM"/>
    </source>
</evidence>
<protein>
    <recommendedName>
        <fullName evidence="3">Pyrrolidone-carboxylate peptidase</fullName>
    </recommendedName>
</protein>
<accession>A0ABT9GZM9</accession>
<reference evidence="1 2" key="1">
    <citation type="submission" date="2023-08" db="EMBL/GenBank/DDBJ databases">
        <authorList>
            <person name="Joshi A."/>
            <person name="Thite S."/>
        </authorList>
    </citation>
    <scope>NUCLEOTIDE SEQUENCE [LARGE SCALE GENOMIC DNA]</scope>
    <source>
        <strain evidence="1 2">AC40</strain>
    </source>
</reference>
<sequence>MFYRLINIVVPLLIALPLCGQSLLANEPTVEEQRLEQAWQAMPRVLSRFEPLVNDFRISLQHVTTEQQLLPKLQQHGEALWHKATLDAKQHNHHDDRSLYWARLMMTKALRDWCTGQHCDDLSALEQQLELSSRGQLNLTFSEQSDIRILLTGFDPFLLDRNLDQSNPSGVTALMLNGWVFQYQGKQVEVQSAMIPVRFADFDQGMIEQLLTPLLQQNRIDMLLTVSMGREHFDLEHFPGRRRSAEAPDNLNVYTGGSGTNPVLPRLHGEPLQGPEFVVYSLPYSAMMQAEGRFQINDNRNITTLERGEFAAQSLAELTEQTAVQGGGGGYLSNEISYRSILLRDSYAPELPVGHIHTPRIAAFEPETTAAIVQQIQQMIRLAIASKAKDATTISDDEQLL</sequence>
<organism evidence="1 2">
    <name type="scientific">Alkalimonas collagenimarina</name>
    <dbReference type="NCBI Taxonomy" id="400390"/>
    <lineage>
        <taxon>Bacteria</taxon>
        <taxon>Pseudomonadati</taxon>
        <taxon>Pseudomonadota</taxon>
        <taxon>Gammaproteobacteria</taxon>
        <taxon>Alkalimonas</taxon>
    </lineage>
</organism>
<evidence type="ECO:0000313" key="2">
    <source>
        <dbReference type="Proteomes" id="UP001231616"/>
    </source>
</evidence>
<name>A0ABT9GZM9_9GAMM</name>
<proteinExistence type="predicted"/>
<dbReference type="SUPFAM" id="SSF53182">
    <property type="entry name" value="Pyrrolidone carboxyl peptidase (pyroglutamate aminopeptidase)"/>
    <property type="match status" value="1"/>
</dbReference>
<dbReference type="Gene3D" id="3.40.630.20">
    <property type="entry name" value="Peptidase C15, pyroglutamyl peptidase I-like"/>
    <property type="match status" value="1"/>
</dbReference>
<gene>
    <name evidence="1" type="ORF">Q3O60_09995</name>
</gene>
<dbReference type="Proteomes" id="UP001231616">
    <property type="component" value="Unassembled WGS sequence"/>
</dbReference>
<evidence type="ECO:0000313" key="1">
    <source>
        <dbReference type="EMBL" id="MDP4536519.1"/>
    </source>
</evidence>
<comment type="caution">
    <text evidence="1">The sequence shown here is derived from an EMBL/GenBank/DDBJ whole genome shotgun (WGS) entry which is preliminary data.</text>
</comment>